<dbReference type="CDD" id="cd05819">
    <property type="entry name" value="NHL"/>
    <property type="match status" value="1"/>
</dbReference>
<feature type="repeat" description="NHL" evidence="2">
    <location>
        <begin position="1383"/>
        <end position="1419"/>
    </location>
</feature>
<feature type="domain" description="PARP catalytic" evidence="4">
    <location>
        <begin position="262"/>
        <end position="412"/>
    </location>
</feature>
<dbReference type="SUPFAM" id="SSF63825">
    <property type="entry name" value="YWTD domain"/>
    <property type="match status" value="1"/>
</dbReference>
<dbReference type="Gene3D" id="2.120.10.30">
    <property type="entry name" value="TolB, C-terminal domain"/>
    <property type="match status" value="2"/>
</dbReference>
<evidence type="ECO:0000313" key="6">
    <source>
        <dbReference type="Proteomes" id="UP000663877"/>
    </source>
</evidence>
<evidence type="ECO:0000256" key="3">
    <source>
        <dbReference type="SAM" id="Phobius"/>
    </source>
</evidence>
<evidence type="ECO:0000259" key="4">
    <source>
        <dbReference type="Pfam" id="PF00644"/>
    </source>
</evidence>
<evidence type="ECO:0000313" key="5">
    <source>
        <dbReference type="EMBL" id="CAF1097922.1"/>
    </source>
</evidence>
<dbReference type="Pfam" id="PF00805">
    <property type="entry name" value="Pentapeptide"/>
    <property type="match status" value="3"/>
</dbReference>
<evidence type="ECO:0000256" key="2">
    <source>
        <dbReference type="PROSITE-ProRule" id="PRU00504"/>
    </source>
</evidence>
<dbReference type="Gene3D" id="2.160.20.80">
    <property type="entry name" value="E3 ubiquitin-protein ligase SopA"/>
    <property type="match status" value="2"/>
</dbReference>
<dbReference type="InterPro" id="IPR011042">
    <property type="entry name" value="6-blade_b-propeller_TolB-like"/>
</dbReference>
<dbReference type="Pfam" id="PF00644">
    <property type="entry name" value="PARP"/>
    <property type="match status" value="1"/>
</dbReference>
<dbReference type="InterPro" id="IPR051082">
    <property type="entry name" value="Pentapeptide-BTB/POZ_domain"/>
</dbReference>
<dbReference type="SUPFAM" id="SSF141571">
    <property type="entry name" value="Pentapeptide repeat-like"/>
    <property type="match status" value="2"/>
</dbReference>
<dbReference type="GO" id="GO:0003950">
    <property type="term" value="F:NAD+ poly-ADP-ribosyltransferase activity"/>
    <property type="evidence" value="ECO:0007669"/>
    <property type="project" value="InterPro"/>
</dbReference>
<dbReference type="PANTHER" id="PTHR14136">
    <property type="entry name" value="BTB_POZ DOMAIN-CONTAINING PROTEIN KCTD9"/>
    <property type="match status" value="1"/>
</dbReference>
<keyword evidence="3" id="KW-0812">Transmembrane</keyword>
<dbReference type="SUPFAM" id="SSF56399">
    <property type="entry name" value="ADP-ribosylation"/>
    <property type="match status" value="1"/>
</dbReference>
<name>A0A814NVJ2_9BILA</name>
<sequence>MIRDSLSNVSDQINVIIYEAKIVQNIVQVKWKNISTRSSSSYYLYVNATLQLPLECHSGSKCTDDIQTALEETPLTNLTLITANGTVEIQVEKATVQGLKPLNPQANYIGLIVGIVLAVLSILVLVGVASYVIVQKRKALKLNKQFHGDYNLPIDQKYLKKKHSYGSKVFSYELDESNPFHWPFARLVKNWMGPLESDFELETIEIVENRDKFNHFRQQIEIVESRRIQPVFQPVLDKESNPEERQKVLKRLDGLCERVTHNRKANIVRVWHGCNKQLLPQLLGEGFAALGQLDDGWFGKGMYFSSSAEYASRYCPQNENACLIMCYVLVLNPFPVIYDDAPKDVKPEKFRFYGSGNYRTYQCHYIPVAPASDRKPTMNFRPPLEGTDHADYDELVVFESAHILPQIVVHLKAPRPLSPKIQSVPAPMNAPTLYESVFTSIIAIQQQKLARQQRNEDRSASQLHLEQERILNTERYNNEIFDTYIREMAILLKENHGSLTNDNVTAIVARVKTLNIFRKLDSQRNARIIRFLHEANQLPVSETRRAVDFSMAELNDSEVRCALNLSTTNLNDSETRCVSNLLMPKLNDSETRRALDLSTAKLNAIDFRELAVYEKYLQNLALTNIYLSNAIFTNIQAERINFAHTRFDNITFSRSELNNVNFSHSHFRNIDFSYVHLDGVNFSHAELYNMNFSNAHLKNIDFTFVKLDNVSFLSAQFDNVTFSESELNNVSFFSIAPRNISFAATRLNNIDFSSGYLTTVDFSKALLFNCRFVDATLLEIHVDFARFYDVVFDSTIFHMVSFPNSSFFGSNLSRMKITDTNFALAQFDNTNISDSLFDETSFTLANLHKVSFFSCEFKEANFSSAILVSVKFSHTSMFGADFRKAITNKVDFDSVDLSNSTFIGADIQGASFIGSDLNNVDFSEANLYKVDLTNAKITEKQLQSAISIHEALLPNGTLAHDSNFLNNGQTDCNISFSDNWVLHKGNITAKISHIDPNSCYFFLRSYNIGAIMSRRVDLTKWDSESWPHSQVILSANMSIGVSIQLKVTNSTNDINIHPRLNSTGTNISFALKNAIRELEIFVEFSALSGQNSAANYWCGDIKLFIIYGKYFKFLRVIPEIPLWIRWKQDGMRVAGSSEKGNATNQLDEPYNLFIVQDETMIIVERENDRVIQWKIGDKNGQVLAGGHGPGDKLNQLNRPSDVVIDKRTDSFIICSRDSRQVVRWSHHKGTMQGESLINDISCRGLAIDDQEFLYVSDFREHVVKRYQMPNMNGFNVAGGHGEGRNASQLNMPTFIFVDQKQSVYVSDTKNHRIMKWEKDAKEGIVVAGGNGEGNGLSQLSFPNVVVVDKFDTVYVADVVNDRLMRWPKGAKEGTVIVGGKGQGSGPSQLNAPIGFSFDRRGNLYVADNQNHRIQRFSIE</sequence>
<feature type="repeat" description="NHL" evidence="2">
    <location>
        <begin position="1280"/>
        <end position="1319"/>
    </location>
</feature>
<gene>
    <name evidence="5" type="ORF">BJG266_LOCUS21184</name>
</gene>
<keyword evidence="3" id="KW-0472">Membrane</keyword>
<dbReference type="InterPro" id="IPR001258">
    <property type="entry name" value="NHL_repeat"/>
</dbReference>
<dbReference type="Gene3D" id="3.90.228.10">
    <property type="match status" value="1"/>
</dbReference>
<protein>
    <recommendedName>
        <fullName evidence="4">PARP catalytic domain-containing protein</fullName>
    </recommendedName>
</protein>
<dbReference type="Gene3D" id="2.40.10.500">
    <property type="match status" value="1"/>
</dbReference>
<dbReference type="PANTHER" id="PTHR14136:SF17">
    <property type="entry name" value="BTB_POZ DOMAIN-CONTAINING PROTEIN KCTD9"/>
    <property type="match status" value="1"/>
</dbReference>
<reference evidence="5" key="1">
    <citation type="submission" date="2021-02" db="EMBL/GenBank/DDBJ databases">
        <authorList>
            <person name="Nowell W R."/>
        </authorList>
    </citation>
    <scope>NUCLEOTIDE SEQUENCE</scope>
</reference>
<dbReference type="InterPro" id="IPR012317">
    <property type="entry name" value="Poly(ADP-ribose)pol_cat_dom"/>
</dbReference>
<dbReference type="PROSITE" id="PS51125">
    <property type="entry name" value="NHL"/>
    <property type="match status" value="2"/>
</dbReference>
<dbReference type="InterPro" id="IPR001646">
    <property type="entry name" value="5peptide_repeat"/>
</dbReference>
<keyword evidence="1" id="KW-0677">Repeat</keyword>
<dbReference type="Pfam" id="PF01436">
    <property type="entry name" value="NHL"/>
    <property type="match status" value="1"/>
</dbReference>
<proteinExistence type="predicted"/>
<keyword evidence="3" id="KW-1133">Transmembrane helix</keyword>
<feature type="transmembrane region" description="Helical" evidence="3">
    <location>
        <begin position="108"/>
        <end position="134"/>
    </location>
</feature>
<evidence type="ECO:0000256" key="1">
    <source>
        <dbReference type="ARBA" id="ARBA00022737"/>
    </source>
</evidence>
<dbReference type="Proteomes" id="UP000663877">
    <property type="component" value="Unassembled WGS sequence"/>
</dbReference>
<accession>A0A814NVJ2</accession>
<comment type="caution">
    <text evidence="5">The sequence shown here is derived from an EMBL/GenBank/DDBJ whole genome shotgun (WGS) entry which is preliminary data.</text>
</comment>
<dbReference type="EMBL" id="CAJNOI010000124">
    <property type="protein sequence ID" value="CAF1097922.1"/>
    <property type="molecule type" value="Genomic_DNA"/>
</dbReference>
<organism evidence="5 6">
    <name type="scientific">Adineta steineri</name>
    <dbReference type="NCBI Taxonomy" id="433720"/>
    <lineage>
        <taxon>Eukaryota</taxon>
        <taxon>Metazoa</taxon>
        <taxon>Spiralia</taxon>
        <taxon>Gnathifera</taxon>
        <taxon>Rotifera</taxon>
        <taxon>Eurotatoria</taxon>
        <taxon>Bdelloidea</taxon>
        <taxon>Adinetida</taxon>
        <taxon>Adinetidae</taxon>
        <taxon>Adineta</taxon>
    </lineage>
</organism>